<gene>
    <name evidence="1" type="ORF">ACFOUW_37260</name>
</gene>
<evidence type="ECO:0008006" key="3">
    <source>
        <dbReference type="Google" id="ProtNLM"/>
    </source>
</evidence>
<evidence type="ECO:0000313" key="2">
    <source>
        <dbReference type="Proteomes" id="UP001595699"/>
    </source>
</evidence>
<reference evidence="2" key="1">
    <citation type="journal article" date="2019" name="Int. J. Syst. Evol. Microbiol.">
        <title>The Global Catalogue of Microorganisms (GCM) 10K type strain sequencing project: providing services to taxonomists for standard genome sequencing and annotation.</title>
        <authorList>
            <consortium name="The Broad Institute Genomics Platform"/>
            <consortium name="The Broad Institute Genome Sequencing Center for Infectious Disease"/>
            <person name="Wu L."/>
            <person name="Ma J."/>
        </authorList>
    </citation>
    <scope>NUCLEOTIDE SEQUENCE [LARGE SCALE GENOMIC DNA]</scope>
    <source>
        <strain evidence="2">CGMCC 4.7241</strain>
    </source>
</reference>
<keyword evidence="2" id="KW-1185">Reference proteome</keyword>
<sequence>MSVLPTVVACASPREDATDAATEQVRTSAYGTRDLLQDLVSDPDAPRGQALLDHVLYHFPGGEDVITFTKQVGPDGTLTLRTAFHTRRQYGGGLSYDDVVARLCVEFTAAPGPPAVVNVRDTDCAATLPRATGNSGNVDLTVTRDD</sequence>
<comment type="caution">
    <text evidence="1">The sequence shown here is derived from an EMBL/GenBank/DDBJ whole genome shotgun (WGS) entry which is preliminary data.</text>
</comment>
<organism evidence="1 2">
    <name type="scientific">Tenggerimyces flavus</name>
    <dbReference type="NCBI Taxonomy" id="1708749"/>
    <lineage>
        <taxon>Bacteria</taxon>
        <taxon>Bacillati</taxon>
        <taxon>Actinomycetota</taxon>
        <taxon>Actinomycetes</taxon>
        <taxon>Propionibacteriales</taxon>
        <taxon>Nocardioidaceae</taxon>
        <taxon>Tenggerimyces</taxon>
    </lineage>
</organism>
<evidence type="ECO:0000313" key="1">
    <source>
        <dbReference type="EMBL" id="MFC3766526.1"/>
    </source>
</evidence>
<accession>A0ABV7YMC8</accession>
<name>A0ABV7YMC8_9ACTN</name>
<dbReference type="Proteomes" id="UP001595699">
    <property type="component" value="Unassembled WGS sequence"/>
</dbReference>
<dbReference type="RefSeq" id="WP_205121873.1">
    <property type="nucleotide sequence ID" value="NZ_JAFBCM010000001.1"/>
</dbReference>
<proteinExistence type="predicted"/>
<dbReference type="EMBL" id="JBHRZH010000055">
    <property type="protein sequence ID" value="MFC3766526.1"/>
    <property type="molecule type" value="Genomic_DNA"/>
</dbReference>
<protein>
    <recommendedName>
        <fullName evidence="3">Lipoprotein</fullName>
    </recommendedName>
</protein>